<dbReference type="GO" id="GO:0016747">
    <property type="term" value="F:acyltransferase activity, transferring groups other than amino-acyl groups"/>
    <property type="evidence" value="ECO:0007669"/>
    <property type="project" value="InterPro"/>
</dbReference>
<evidence type="ECO:0000313" key="3">
    <source>
        <dbReference type="Proteomes" id="UP000240912"/>
    </source>
</evidence>
<name>A0A2T3HMD2_9SPHI</name>
<feature type="domain" description="N-acetyltransferase" evidence="1">
    <location>
        <begin position="19"/>
        <end position="177"/>
    </location>
</feature>
<dbReference type="PANTHER" id="PTHR43610">
    <property type="entry name" value="BLL6696 PROTEIN"/>
    <property type="match status" value="1"/>
</dbReference>
<keyword evidence="3" id="KW-1185">Reference proteome</keyword>
<dbReference type="EMBL" id="PYLS01000005">
    <property type="protein sequence ID" value="PST83586.1"/>
    <property type="molecule type" value="Genomic_DNA"/>
</dbReference>
<dbReference type="Proteomes" id="UP000240912">
    <property type="component" value="Unassembled WGS sequence"/>
</dbReference>
<evidence type="ECO:0000259" key="1">
    <source>
        <dbReference type="PROSITE" id="PS51186"/>
    </source>
</evidence>
<keyword evidence="2" id="KW-0808">Transferase</keyword>
<dbReference type="InterPro" id="IPR016181">
    <property type="entry name" value="Acyl_CoA_acyltransferase"/>
</dbReference>
<dbReference type="RefSeq" id="WP_107215846.1">
    <property type="nucleotide sequence ID" value="NZ_KZ686269.1"/>
</dbReference>
<dbReference type="PROSITE" id="PS51186">
    <property type="entry name" value="GNAT"/>
    <property type="match status" value="1"/>
</dbReference>
<gene>
    <name evidence="2" type="ORF">C7T94_13675</name>
</gene>
<comment type="caution">
    <text evidence="2">The sequence shown here is derived from an EMBL/GenBank/DDBJ whole genome shotgun (WGS) entry which is preliminary data.</text>
</comment>
<dbReference type="SUPFAM" id="SSF55729">
    <property type="entry name" value="Acyl-CoA N-acyltransferases (Nat)"/>
    <property type="match status" value="1"/>
</dbReference>
<dbReference type="InterPro" id="IPR000182">
    <property type="entry name" value="GNAT_dom"/>
</dbReference>
<dbReference type="OrthoDB" id="9795199at2"/>
<evidence type="ECO:0000313" key="2">
    <source>
        <dbReference type="EMBL" id="PST83586.1"/>
    </source>
</evidence>
<accession>A0A2T3HMD2</accession>
<dbReference type="AlphaFoldDB" id="A0A2T3HMD2"/>
<sequence>MPASPLPAKLRVPLYDKLVRLQPLSQEDFEPLYQVAADPLIWEQHPNRDRYKKEVFQIFFQGALESGGAYLIMDQLSGEIAGSTRLYDFDPENNSICIGYTFIARKFWGQGHNPAAKRLLLDHIFDTVAEVHFHIGAENLRSQIAIGRVGARKIGEKHVAYYGEAPKLNFIYQITRKQWQQ</sequence>
<dbReference type="Pfam" id="PF13302">
    <property type="entry name" value="Acetyltransf_3"/>
    <property type="match status" value="1"/>
</dbReference>
<protein>
    <submittedName>
        <fullName evidence="2">N-acetyltransferase</fullName>
    </submittedName>
</protein>
<dbReference type="PANTHER" id="PTHR43610:SF1">
    <property type="entry name" value="N-ACETYLTRANSFERASE DOMAIN-CONTAINING PROTEIN"/>
    <property type="match status" value="1"/>
</dbReference>
<proteinExistence type="predicted"/>
<reference evidence="2 3" key="1">
    <citation type="submission" date="2018-03" db="EMBL/GenBank/DDBJ databases">
        <authorList>
            <person name="Keele B.F."/>
        </authorList>
    </citation>
    <scope>NUCLEOTIDE SEQUENCE [LARGE SCALE GENOMIC DNA]</scope>
    <source>
        <strain evidence="2 3">YL28-9</strain>
    </source>
</reference>
<organism evidence="2 3">
    <name type="scientific">Pedobacter yulinensis</name>
    <dbReference type="NCBI Taxonomy" id="2126353"/>
    <lineage>
        <taxon>Bacteria</taxon>
        <taxon>Pseudomonadati</taxon>
        <taxon>Bacteroidota</taxon>
        <taxon>Sphingobacteriia</taxon>
        <taxon>Sphingobacteriales</taxon>
        <taxon>Sphingobacteriaceae</taxon>
        <taxon>Pedobacter</taxon>
    </lineage>
</organism>
<dbReference type="Gene3D" id="3.40.630.30">
    <property type="match status" value="1"/>
</dbReference>